<keyword evidence="2" id="KW-0472">Membrane</keyword>
<feature type="compositionally biased region" description="Basic and acidic residues" evidence="1">
    <location>
        <begin position="44"/>
        <end position="74"/>
    </location>
</feature>
<keyword evidence="2" id="KW-0812">Transmembrane</keyword>
<organism evidence="3 4">
    <name type="scientific">Trachymyrmex cornetzi</name>
    <dbReference type="NCBI Taxonomy" id="471704"/>
    <lineage>
        <taxon>Eukaryota</taxon>
        <taxon>Metazoa</taxon>
        <taxon>Ecdysozoa</taxon>
        <taxon>Arthropoda</taxon>
        <taxon>Hexapoda</taxon>
        <taxon>Insecta</taxon>
        <taxon>Pterygota</taxon>
        <taxon>Neoptera</taxon>
        <taxon>Endopterygota</taxon>
        <taxon>Hymenoptera</taxon>
        <taxon>Apocrita</taxon>
        <taxon>Aculeata</taxon>
        <taxon>Formicoidea</taxon>
        <taxon>Formicidae</taxon>
        <taxon>Myrmicinae</taxon>
        <taxon>Trachymyrmex</taxon>
    </lineage>
</organism>
<evidence type="ECO:0000256" key="1">
    <source>
        <dbReference type="SAM" id="MobiDB-lite"/>
    </source>
</evidence>
<evidence type="ECO:0000256" key="2">
    <source>
        <dbReference type="SAM" id="Phobius"/>
    </source>
</evidence>
<sequence length="143" mass="16470">MNFPSGSYLVPRILLVVSCRLGISLVFLSRRIYTSGRRTASRMQVEKERRKTGRDEETKRDGEGRKGYVTREPHANSNDTGQSGSCVLEYHIVNRIYARNRFVVCERYLFCTCACPMRWIDRRIEGTDISCDITIEIRLGGAR</sequence>
<feature type="transmembrane region" description="Helical" evidence="2">
    <location>
        <begin position="12"/>
        <end position="33"/>
    </location>
</feature>
<accession>A0A195E4K0</accession>
<name>A0A195E4K0_9HYME</name>
<evidence type="ECO:0000313" key="3">
    <source>
        <dbReference type="EMBL" id="KYN19784.1"/>
    </source>
</evidence>
<keyword evidence="2" id="KW-1133">Transmembrane helix</keyword>
<keyword evidence="4" id="KW-1185">Reference proteome</keyword>
<evidence type="ECO:0000313" key="4">
    <source>
        <dbReference type="Proteomes" id="UP000078492"/>
    </source>
</evidence>
<gene>
    <name evidence="3" type="ORF">ALC57_07829</name>
</gene>
<dbReference type="Proteomes" id="UP000078492">
    <property type="component" value="Unassembled WGS sequence"/>
</dbReference>
<reference evidence="3 4" key="1">
    <citation type="submission" date="2015-09" db="EMBL/GenBank/DDBJ databases">
        <title>Trachymyrmex cornetzi WGS genome.</title>
        <authorList>
            <person name="Nygaard S."/>
            <person name="Hu H."/>
            <person name="Boomsma J."/>
            <person name="Zhang G."/>
        </authorList>
    </citation>
    <scope>NUCLEOTIDE SEQUENCE [LARGE SCALE GENOMIC DNA]</scope>
    <source>
        <strain evidence="3">Tcor2-1</strain>
        <tissue evidence="3">Whole body</tissue>
    </source>
</reference>
<dbReference type="EMBL" id="KQ979685">
    <property type="protein sequence ID" value="KYN19784.1"/>
    <property type="molecule type" value="Genomic_DNA"/>
</dbReference>
<dbReference type="AlphaFoldDB" id="A0A195E4K0"/>
<feature type="region of interest" description="Disordered" evidence="1">
    <location>
        <begin position="39"/>
        <end position="81"/>
    </location>
</feature>
<protein>
    <submittedName>
        <fullName evidence="3">Uncharacterized protein</fullName>
    </submittedName>
</protein>
<proteinExistence type="predicted"/>